<evidence type="ECO:0000256" key="3">
    <source>
        <dbReference type="ARBA" id="ARBA00022741"/>
    </source>
</evidence>
<evidence type="ECO:0000313" key="9">
    <source>
        <dbReference type="Proteomes" id="UP000481872"/>
    </source>
</evidence>
<keyword evidence="4" id="KW-0378">Hydrolase</keyword>
<dbReference type="GO" id="GO:0000166">
    <property type="term" value="F:nucleotide binding"/>
    <property type="evidence" value="ECO:0007669"/>
    <property type="project" value="UniProtKB-KW"/>
</dbReference>
<dbReference type="RefSeq" id="WP_199868934.1">
    <property type="nucleotide sequence ID" value="NZ_JAAGPU010000001.1"/>
</dbReference>
<keyword evidence="2" id="KW-0479">Metal-binding</keyword>
<dbReference type="PANTHER" id="PTHR35795:SF1">
    <property type="entry name" value="BIS(5'-NUCLEOSYL)-TETRAPHOSPHATASE, SYMMETRICAL"/>
    <property type="match status" value="1"/>
</dbReference>
<dbReference type="EMBL" id="JAAGPU010000001">
    <property type="protein sequence ID" value="NEU03389.1"/>
    <property type="molecule type" value="Genomic_DNA"/>
</dbReference>
<dbReference type="PANTHER" id="PTHR35795">
    <property type="entry name" value="SLR1885 PROTEIN"/>
    <property type="match status" value="1"/>
</dbReference>
<reference evidence="8 9" key="1">
    <citation type="submission" date="2020-02" db="EMBL/GenBank/DDBJ databases">
        <title>Genome assembly of a novel Clostridium senegalense strain.</title>
        <authorList>
            <person name="Gupta T.B."/>
            <person name="Jauregui R."/>
            <person name="Maclean P."/>
            <person name="Nawarathana A."/>
            <person name="Brightwell G."/>
        </authorList>
    </citation>
    <scope>NUCLEOTIDE SEQUENCE [LARGE SCALE GENOMIC DNA]</scope>
    <source>
        <strain evidence="8 9">AGRFS4</strain>
    </source>
</reference>
<dbReference type="NCBIfam" id="TIGR00277">
    <property type="entry name" value="HDIG"/>
    <property type="match status" value="1"/>
</dbReference>
<dbReference type="SMART" id="SM00471">
    <property type="entry name" value="HDc"/>
    <property type="match status" value="1"/>
</dbReference>
<dbReference type="Gene3D" id="1.10.3210.10">
    <property type="entry name" value="Hypothetical protein af1432"/>
    <property type="match status" value="1"/>
</dbReference>
<keyword evidence="9" id="KW-1185">Reference proteome</keyword>
<name>A0A6M0GYG5_9CLOT</name>
<dbReference type="Proteomes" id="UP000481872">
    <property type="component" value="Unassembled WGS sequence"/>
</dbReference>
<evidence type="ECO:0000259" key="7">
    <source>
        <dbReference type="PROSITE" id="PS51831"/>
    </source>
</evidence>
<dbReference type="Pfam" id="PF01966">
    <property type="entry name" value="HD"/>
    <property type="match status" value="1"/>
</dbReference>
<proteinExistence type="predicted"/>
<evidence type="ECO:0000313" key="8">
    <source>
        <dbReference type="EMBL" id="NEU03389.1"/>
    </source>
</evidence>
<dbReference type="InterPro" id="IPR006674">
    <property type="entry name" value="HD_domain"/>
</dbReference>
<dbReference type="GO" id="GO:0008803">
    <property type="term" value="F:bis(5'-nucleosyl)-tetraphosphatase (symmetrical) activity"/>
    <property type="evidence" value="ECO:0007669"/>
    <property type="project" value="UniProtKB-EC"/>
</dbReference>
<dbReference type="InterPro" id="IPR005249">
    <property type="entry name" value="YqeK"/>
</dbReference>
<evidence type="ECO:0000256" key="2">
    <source>
        <dbReference type="ARBA" id="ARBA00022723"/>
    </source>
</evidence>
<dbReference type="PROSITE" id="PS51831">
    <property type="entry name" value="HD"/>
    <property type="match status" value="1"/>
</dbReference>
<evidence type="ECO:0000256" key="1">
    <source>
        <dbReference type="ARBA" id="ARBA00012506"/>
    </source>
</evidence>
<keyword evidence="5" id="KW-0408">Iron</keyword>
<dbReference type="AlphaFoldDB" id="A0A6M0GYG5"/>
<comment type="catalytic activity">
    <reaction evidence="6">
        <text>P(1),P(4)-bis(5'-adenosyl) tetraphosphate + H2O = 2 ADP + 2 H(+)</text>
        <dbReference type="Rhea" id="RHEA:24252"/>
        <dbReference type="ChEBI" id="CHEBI:15377"/>
        <dbReference type="ChEBI" id="CHEBI:15378"/>
        <dbReference type="ChEBI" id="CHEBI:58141"/>
        <dbReference type="ChEBI" id="CHEBI:456216"/>
        <dbReference type="EC" id="3.6.1.41"/>
    </reaction>
</comment>
<sequence length="188" mass="21650">MVNETEIYQYIRGALRPKRYTHTLGVLETAESLCEIYGCDKYKTRIAALLHDCAKNMSDDELIKITKENNLIEVDETIKHSPMLLHGFVGAYIAGEKFNINDVDIINSIKYHTTGRPNMSILEKIIYVSDGIEPSRKFEGVDDIREVAIKDLDKALLMMYNQTIKYIISKNQLLYPKTIEARNYLLIK</sequence>
<organism evidence="8 9">
    <name type="scientific">Clostridium senegalense</name>
    <dbReference type="NCBI Taxonomy" id="1465809"/>
    <lineage>
        <taxon>Bacteria</taxon>
        <taxon>Bacillati</taxon>
        <taxon>Bacillota</taxon>
        <taxon>Clostridia</taxon>
        <taxon>Eubacteriales</taxon>
        <taxon>Clostridiaceae</taxon>
        <taxon>Clostridium</taxon>
    </lineage>
</organism>
<protein>
    <recommendedName>
        <fullName evidence="1">bis(5'-nucleosyl)-tetraphosphatase (symmetrical)</fullName>
        <ecNumber evidence="1">3.6.1.41</ecNumber>
    </recommendedName>
</protein>
<dbReference type="NCBIfam" id="TIGR00488">
    <property type="entry name" value="bis(5'-nucleosyl)-tetraphosphatase (symmetrical) YqeK"/>
    <property type="match status" value="1"/>
</dbReference>
<comment type="caution">
    <text evidence="8">The sequence shown here is derived from an EMBL/GenBank/DDBJ whole genome shotgun (WGS) entry which is preliminary data.</text>
</comment>
<keyword evidence="3" id="KW-0547">Nucleotide-binding</keyword>
<feature type="domain" description="HD" evidence="7">
    <location>
        <begin position="19"/>
        <end position="135"/>
    </location>
</feature>
<dbReference type="InterPro" id="IPR006675">
    <property type="entry name" value="HDIG_dom"/>
</dbReference>
<accession>A0A6M0GYG5</accession>
<dbReference type="GO" id="GO:0046872">
    <property type="term" value="F:metal ion binding"/>
    <property type="evidence" value="ECO:0007669"/>
    <property type="project" value="UniProtKB-KW"/>
</dbReference>
<gene>
    <name evidence="8" type="ORF">G3M99_00690</name>
</gene>
<dbReference type="EC" id="3.6.1.41" evidence="1"/>
<evidence type="ECO:0000256" key="6">
    <source>
        <dbReference type="ARBA" id="ARBA00049417"/>
    </source>
</evidence>
<dbReference type="InterPro" id="IPR003607">
    <property type="entry name" value="HD/PDEase_dom"/>
</dbReference>
<evidence type="ECO:0000256" key="5">
    <source>
        <dbReference type="ARBA" id="ARBA00023004"/>
    </source>
</evidence>
<dbReference type="CDD" id="cd00077">
    <property type="entry name" value="HDc"/>
    <property type="match status" value="1"/>
</dbReference>
<dbReference type="InterPro" id="IPR051094">
    <property type="entry name" value="Diverse_Catalytic_Enzymes"/>
</dbReference>
<dbReference type="SUPFAM" id="SSF109604">
    <property type="entry name" value="HD-domain/PDEase-like"/>
    <property type="match status" value="1"/>
</dbReference>
<evidence type="ECO:0000256" key="4">
    <source>
        <dbReference type="ARBA" id="ARBA00022801"/>
    </source>
</evidence>